<dbReference type="Gene3D" id="1.10.580.10">
    <property type="entry name" value="Citrate Synthase, domain 1"/>
    <property type="match status" value="1"/>
</dbReference>
<dbReference type="PANTHER" id="PTHR11739:SF8">
    <property type="entry name" value="CITRATE SYNTHASE, MITOCHONDRIAL"/>
    <property type="match status" value="1"/>
</dbReference>
<accession>A0ABP1NTS6</accession>
<evidence type="ECO:0008006" key="3">
    <source>
        <dbReference type="Google" id="ProtNLM"/>
    </source>
</evidence>
<evidence type="ECO:0000313" key="2">
    <source>
        <dbReference type="Proteomes" id="UP001642520"/>
    </source>
</evidence>
<comment type="caution">
    <text evidence="1">The sequence shown here is derived from an EMBL/GenBank/DDBJ whole genome shotgun (WGS) entry which is preliminary data.</text>
</comment>
<name>A0ABP1NTS6_XYLVO</name>
<dbReference type="PANTHER" id="PTHR11739">
    <property type="entry name" value="CITRATE SYNTHASE"/>
    <property type="match status" value="1"/>
</dbReference>
<dbReference type="Proteomes" id="UP001642520">
    <property type="component" value="Unassembled WGS sequence"/>
</dbReference>
<dbReference type="Pfam" id="PF00285">
    <property type="entry name" value="Citrate_synt"/>
    <property type="match status" value="1"/>
</dbReference>
<keyword evidence="2" id="KW-1185">Reference proteome</keyword>
<protein>
    <recommendedName>
        <fullName evidence="3">Citrate synthase</fullName>
    </recommendedName>
</protein>
<dbReference type="InterPro" id="IPR002020">
    <property type="entry name" value="Citrate_synthase"/>
</dbReference>
<organism evidence="1 2">
    <name type="scientific">Xylocopa violacea</name>
    <name type="common">Violet carpenter bee</name>
    <name type="synonym">Apis violacea</name>
    <dbReference type="NCBI Taxonomy" id="135666"/>
    <lineage>
        <taxon>Eukaryota</taxon>
        <taxon>Metazoa</taxon>
        <taxon>Ecdysozoa</taxon>
        <taxon>Arthropoda</taxon>
        <taxon>Hexapoda</taxon>
        <taxon>Insecta</taxon>
        <taxon>Pterygota</taxon>
        <taxon>Neoptera</taxon>
        <taxon>Endopterygota</taxon>
        <taxon>Hymenoptera</taxon>
        <taxon>Apocrita</taxon>
        <taxon>Aculeata</taxon>
        <taxon>Apoidea</taxon>
        <taxon>Anthophila</taxon>
        <taxon>Apidae</taxon>
        <taxon>Xylocopa</taxon>
        <taxon>Xylocopa</taxon>
    </lineage>
</organism>
<gene>
    <name evidence="1" type="ORF">XYLVIOL_LOCUS6662</name>
</gene>
<proteinExistence type="predicted"/>
<reference evidence="1 2" key="1">
    <citation type="submission" date="2024-08" db="EMBL/GenBank/DDBJ databases">
        <authorList>
            <person name="Will J Nash"/>
            <person name="Angela Man"/>
            <person name="Seanna McTaggart"/>
            <person name="Kendall Baker"/>
            <person name="Tom Barker"/>
            <person name="Leah Catchpole"/>
            <person name="Alex Durrant"/>
            <person name="Karim Gharbi"/>
            <person name="Naomi Irish"/>
            <person name="Gemy Kaithakottil"/>
            <person name="Debby Ku"/>
            <person name="Aaliyah Providence"/>
            <person name="Felix Shaw"/>
            <person name="David Swarbreck"/>
            <person name="Chris Watkins"/>
            <person name="Ann M. McCartney"/>
            <person name="Giulio Formenti"/>
            <person name="Alice Mouton"/>
            <person name="Noel Vella"/>
            <person name="Bjorn M von Reumont"/>
            <person name="Adriana Vella"/>
            <person name="Wilfried Haerty"/>
        </authorList>
    </citation>
    <scope>NUCLEOTIDE SEQUENCE [LARGE SCALE GENOMIC DNA]</scope>
</reference>
<evidence type="ECO:0000313" key="1">
    <source>
        <dbReference type="EMBL" id="CAL7944441.1"/>
    </source>
</evidence>
<dbReference type="SUPFAM" id="SSF48256">
    <property type="entry name" value="Citrate synthase"/>
    <property type="match status" value="1"/>
</dbReference>
<dbReference type="Gene3D" id="1.10.230.10">
    <property type="entry name" value="Cytochrome P450-Terp, domain 2"/>
    <property type="match status" value="1"/>
</dbReference>
<dbReference type="InterPro" id="IPR016143">
    <property type="entry name" value="Citrate_synth-like_sm_a-sub"/>
</dbReference>
<dbReference type="InterPro" id="IPR036969">
    <property type="entry name" value="Citrate_synthase_sf"/>
</dbReference>
<dbReference type="EMBL" id="CAXAJV020001293">
    <property type="protein sequence ID" value="CAL7944441.1"/>
    <property type="molecule type" value="Genomic_DNA"/>
</dbReference>
<sequence>MFQASRGFWCTNIRSTILKNVGNNVNFRGKRHVLTVSTTRGTPSTSTDLKEALCEKIPIHYDLLRNFRQQHGSSVISHITVENMYRGLHGVNTMVRETSETDPKQGIKYRGLTIPEVVTLLPREGKSPSAEAVFWLLLTGDVPTQEQTASLIADWSIRRQKKKDWWSGPGGGIVGSVLQTLPKTTSPLGKLSVALTVFDTSKHMKEALKHDALSHTHWEYTYEDSMELLATLPAIVGLVVKGELKNTKEETSDWIQFLSECLFSAFDISENHKIPLVDFLRLYTVLNADEDGGIPGVHVTQILGASQLCINQALAAGALAYADEPKTGTMSQYAEFQTKIQRLFGRNSKEEKLRSYIATLIKRDKLIGYKVAEFCDPRYTTLENYAKEYMPNDSSIKLSQNVSQILTTMMKSAKGKSIYPEQSTIAAPIFQFYGLRDMKFNQVLLCMSRALGAVASIIWTKAVNASVEHPTSKCTYTYLNSVQETRGKRKRGKQAKHTRK</sequence>
<dbReference type="InterPro" id="IPR016142">
    <property type="entry name" value="Citrate_synth-like_lrg_a-sub"/>
</dbReference>